<keyword evidence="3" id="KW-0418">Kinase</keyword>
<name>A0A246JCT1_9BURK</name>
<dbReference type="NCBIfam" id="TIGR03071">
    <property type="entry name" value="couple_hipA"/>
    <property type="match status" value="1"/>
</dbReference>
<dbReference type="GO" id="GO:0005829">
    <property type="term" value="C:cytosol"/>
    <property type="evidence" value="ECO:0007669"/>
    <property type="project" value="TreeGrafter"/>
</dbReference>
<evidence type="ECO:0000256" key="3">
    <source>
        <dbReference type="ARBA" id="ARBA00022777"/>
    </source>
</evidence>
<feature type="domain" description="HipA-like C-terminal" evidence="4">
    <location>
        <begin position="146"/>
        <end position="393"/>
    </location>
</feature>
<dbReference type="PANTHER" id="PTHR37419:SF1">
    <property type="entry name" value="SERINE_THREONINE-PROTEIN KINASE TOXIN HIPA"/>
    <property type="match status" value="1"/>
</dbReference>
<dbReference type="EMBL" id="NIOF01000005">
    <property type="protein sequence ID" value="OWQ90370.1"/>
    <property type="molecule type" value="Genomic_DNA"/>
</dbReference>
<dbReference type="Gene3D" id="1.10.1070.20">
    <property type="match status" value="1"/>
</dbReference>
<dbReference type="GO" id="GO:0004674">
    <property type="term" value="F:protein serine/threonine kinase activity"/>
    <property type="evidence" value="ECO:0007669"/>
    <property type="project" value="TreeGrafter"/>
</dbReference>
<keyword evidence="2" id="KW-0808">Transferase</keyword>
<gene>
    <name evidence="6" type="ORF">CDN99_13505</name>
</gene>
<evidence type="ECO:0000256" key="2">
    <source>
        <dbReference type="ARBA" id="ARBA00022679"/>
    </source>
</evidence>
<dbReference type="PANTHER" id="PTHR37419">
    <property type="entry name" value="SERINE/THREONINE-PROTEIN KINASE TOXIN HIPA"/>
    <property type="match status" value="1"/>
</dbReference>
<dbReference type="Proteomes" id="UP000197468">
    <property type="component" value="Unassembled WGS sequence"/>
</dbReference>
<accession>A0A246JCT1</accession>
<dbReference type="Pfam" id="PF07804">
    <property type="entry name" value="HipA_C"/>
    <property type="match status" value="1"/>
</dbReference>
<sequence>MRSLRVYMDRRPLGELFEGDDLWQLQYDPDWVSAADGFALAPGLPLRLERHVDGGTQRPVQWYFDNLLPEELLRQAIEKEAGIKGDDAFALLQYLGAESAGSLTLLPPDVPLPATTGLRVLSDAELTHRIAGIPKQTLTAQAPKRMSLAGAQHKMLVSLVGGKLYEPEGATASTHILKPSHPDASTYPASVMNEYLTMCMARAMDLPVPAAHLRHVPEPVYVVDRFDRLVREVGTRDQGVPSLEVQRLHIIDACQLLSRSRAFKHSGATLDSLKDIIRATSNRARTTLQLFRWLIFNLLIANDDCHLKNLSFFVSSHGIQLAPHYDLLATGAYHTRAFADEHAIWPDVPMAIPLPGARTFGQVTEDSVLLAGEALGLSAPTARRVLGEMVALADAALATAQAALDQAHAGPADVTGLSTASEVRFMRALTHIVVKDMKDRLTRRRAT</sequence>
<dbReference type="AlphaFoldDB" id="A0A246JCT1"/>
<evidence type="ECO:0000313" key="7">
    <source>
        <dbReference type="Proteomes" id="UP000197468"/>
    </source>
</evidence>
<evidence type="ECO:0000256" key="1">
    <source>
        <dbReference type="ARBA" id="ARBA00010164"/>
    </source>
</evidence>
<evidence type="ECO:0000259" key="5">
    <source>
        <dbReference type="Pfam" id="PF13657"/>
    </source>
</evidence>
<reference evidence="6 7" key="1">
    <citation type="journal article" date="2008" name="Int. J. Syst. Evol. Microbiol.">
        <title>Description of Roseateles aquatilis sp. nov. and Roseateles terrae sp. nov., in the class Betaproteobacteria, and emended description of the genus Roseateles.</title>
        <authorList>
            <person name="Gomila M."/>
            <person name="Bowien B."/>
            <person name="Falsen E."/>
            <person name="Moore E.R."/>
            <person name="Lalucat J."/>
        </authorList>
    </citation>
    <scope>NUCLEOTIDE SEQUENCE [LARGE SCALE GENOMIC DNA]</scope>
    <source>
        <strain evidence="6 7">CCUG 48205</strain>
    </source>
</reference>
<dbReference type="InterPro" id="IPR052028">
    <property type="entry name" value="HipA_Ser/Thr_kinase"/>
</dbReference>
<comment type="caution">
    <text evidence="6">The sequence shown here is derived from an EMBL/GenBank/DDBJ whole genome shotgun (WGS) entry which is preliminary data.</text>
</comment>
<protein>
    <recommendedName>
        <fullName evidence="8">Phosphatidylinositol kinase</fullName>
    </recommendedName>
</protein>
<keyword evidence="7" id="KW-1185">Reference proteome</keyword>
<dbReference type="RefSeq" id="WP_088385391.1">
    <property type="nucleotide sequence ID" value="NZ_NIOF01000005.1"/>
</dbReference>
<evidence type="ECO:0000259" key="4">
    <source>
        <dbReference type="Pfam" id="PF07804"/>
    </source>
</evidence>
<evidence type="ECO:0000313" key="6">
    <source>
        <dbReference type="EMBL" id="OWQ90370.1"/>
    </source>
</evidence>
<dbReference type="InterPro" id="IPR017508">
    <property type="entry name" value="HipA_N1"/>
</dbReference>
<proteinExistence type="inferred from homology"/>
<dbReference type="InterPro" id="IPR012893">
    <property type="entry name" value="HipA-like_C"/>
</dbReference>
<organism evidence="6 7">
    <name type="scientific">Roseateles aquatilis</name>
    <dbReference type="NCBI Taxonomy" id="431061"/>
    <lineage>
        <taxon>Bacteria</taxon>
        <taxon>Pseudomonadati</taxon>
        <taxon>Pseudomonadota</taxon>
        <taxon>Betaproteobacteria</taxon>
        <taxon>Burkholderiales</taxon>
        <taxon>Sphaerotilaceae</taxon>
        <taxon>Roseateles</taxon>
    </lineage>
</organism>
<feature type="domain" description="HipA N-terminal subdomain 1" evidence="5">
    <location>
        <begin position="4"/>
        <end position="105"/>
    </location>
</feature>
<dbReference type="OrthoDB" id="9805913at2"/>
<dbReference type="Pfam" id="PF13657">
    <property type="entry name" value="Couple_hipA"/>
    <property type="match status" value="1"/>
</dbReference>
<evidence type="ECO:0008006" key="8">
    <source>
        <dbReference type="Google" id="ProtNLM"/>
    </source>
</evidence>
<comment type="similarity">
    <text evidence="1">Belongs to the HipA Ser/Thr kinase family.</text>
</comment>